<dbReference type="Gene3D" id="3.40.710.10">
    <property type="entry name" value="DD-peptidase/beta-lactamase superfamily"/>
    <property type="match status" value="1"/>
</dbReference>
<dbReference type="InterPro" id="IPR012338">
    <property type="entry name" value="Beta-lactam/transpept-like"/>
</dbReference>
<evidence type="ECO:0000313" key="3">
    <source>
        <dbReference type="EMBL" id="MCE5173052.1"/>
    </source>
</evidence>
<dbReference type="EMBL" id="JAJNBZ010000040">
    <property type="protein sequence ID" value="MCE5173052.1"/>
    <property type="molecule type" value="Genomic_DNA"/>
</dbReference>
<dbReference type="SUPFAM" id="SSF56601">
    <property type="entry name" value="beta-lactamase/transpeptidase-like"/>
    <property type="match status" value="1"/>
</dbReference>
<dbReference type="Pfam" id="PF00144">
    <property type="entry name" value="Beta-lactamase"/>
    <property type="match status" value="1"/>
</dbReference>
<keyword evidence="4" id="KW-1185">Reference proteome</keyword>
<dbReference type="InterPro" id="IPR050789">
    <property type="entry name" value="Diverse_Enzym_Activities"/>
</dbReference>
<comment type="caution">
    <text evidence="3">The sequence shown here is derived from an EMBL/GenBank/DDBJ whole genome shotgun (WGS) entry which is preliminary data.</text>
</comment>
<name>A0ABS8YP52_9BACL</name>
<protein>
    <submittedName>
        <fullName evidence="3">Beta-lactamase family protein</fullName>
    </submittedName>
</protein>
<proteinExistence type="predicted"/>
<reference evidence="3 4" key="1">
    <citation type="submission" date="2021-11" db="EMBL/GenBank/DDBJ databases">
        <title>Draft genome sequence of Paenibacillus profundus YoMME, a new Gram-positive bacteria with exoelectrogenic properties.</title>
        <authorList>
            <person name="Hubenova Y."/>
            <person name="Hubenova E."/>
            <person name="Manasiev Y."/>
            <person name="Peykov S."/>
            <person name="Mitov M."/>
        </authorList>
    </citation>
    <scope>NUCLEOTIDE SEQUENCE [LARGE SCALE GENOMIC DNA]</scope>
    <source>
        <strain evidence="3 4">YoMME</strain>
    </source>
</reference>
<organism evidence="3 4">
    <name type="scientific">Paenibacillus profundus</name>
    <dbReference type="NCBI Taxonomy" id="1173085"/>
    <lineage>
        <taxon>Bacteria</taxon>
        <taxon>Bacillati</taxon>
        <taxon>Bacillota</taxon>
        <taxon>Bacilli</taxon>
        <taxon>Bacillales</taxon>
        <taxon>Paenibacillaceae</taxon>
        <taxon>Paenibacillus</taxon>
    </lineage>
</organism>
<dbReference type="InterPro" id="IPR001466">
    <property type="entry name" value="Beta-lactam-related"/>
</dbReference>
<gene>
    <name evidence="3" type="ORF">LQV63_27695</name>
</gene>
<evidence type="ECO:0000313" key="4">
    <source>
        <dbReference type="Proteomes" id="UP001199916"/>
    </source>
</evidence>
<accession>A0ABS8YP52</accession>
<sequence length="353" mass="39643">MGKLDVHFLSLIENGSIQSASYLIARNGKVAAWKSMGKLDGTADRGDLQPDSIRKLASITKTFTTVALMKLVEDGKLYLDQPVCTIIEELNNPTHQDITLYHLLTHTSGILPVGGYFNEPYPNPWWGTNGMEDWIRKVLQGPLYYRPGEAYNYSSAGFLLLGEIIQRVSGVPFESFVIENIIEPLQLDRTFFDVPESLHGQVCVVDQWDVNLLKPQEDYAKLPPRSDSGLYSTLHDMWKFGQMLLNGGAWNSERILGRRTVELMTRRHLFGKPAYQWGGKLQDKPHALGFDIAADHMTSFETQGTFQLEGAGRSALFVDPTEQMVVVFFVPSVSSWVPLSVLGTKQIIWSSLM</sequence>
<dbReference type="PANTHER" id="PTHR43283">
    <property type="entry name" value="BETA-LACTAMASE-RELATED"/>
    <property type="match status" value="1"/>
</dbReference>
<evidence type="ECO:0000256" key="1">
    <source>
        <dbReference type="ARBA" id="ARBA00022801"/>
    </source>
</evidence>
<keyword evidence="1" id="KW-0378">Hydrolase</keyword>
<evidence type="ECO:0000259" key="2">
    <source>
        <dbReference type="Pfam" id="PF00144"/>
    </source>
</evidence>
<dbReference type="PANTHER" id="PTHR43283:SF11">
    <property type="entry name" value="BETA-LACTAMASE-RELATED DOMAIN-CONTAINING PROTEIN"/>
    <property type="match status" value="1"/>
</dbReference>
<dbReference type="Proteomes" id="UP001199916">
    <property type="component" value="Unassembled WGS sequence"/>
</dbReference>
<dbReference type="RefSeq" id="WP_233699073.1">
    <property type="nucleotide sequence ID" value="NZ_JAJNBZ010000040.1"/>
</dbReference>
<feature type="domain" description="Beta-lactamase-related" evidence="2">
    <location>
        <begin position="13"/>
        <end position="330"/>
    </location>
</feature>